<sequence>MSQSASADQFGNFLDSTYSYAVEEPVGDSIAEPIDTDEAADAEEGDSDITKLSEKIAAIGEDMGDLEESLEKVEGLAGNKSIVVSGTSKSTMKVSGRVHVDAWGFDHDDNINEIAANDTDEANRLGFRRLRFGVKGKIKDNMIYKIEMELAGGNDSEFRDAFIGWTDLPFLGEVLLGNQKRPYGLDHLNSSRYNVFIERPFVIEAFNEDARRLGLQAYGVSDNEAWNWRYGVFNGRNVQDEGNYVGDHLQLEFAGRLANTIWYDQTSGGRGYAHWAISGTHSDVSSNQDEDEGAVAESRFRTRPEGRTAGTRWLDTGRIAGLDYYNVLGLESVVNLGALQLVGEYQSNWGSRNGFEDVHLHGAYGYVSYFLTGEHIPWDRESGTLGRVKPFENFWLVDTAGGGRAAGWGAWQIAARLSYADFSDEDVAGGEAESLTLGLNWHWNENARMQFNYITGNIEDRTDLVGKGNYDIYGARFMVDF</sequence>
<dbReference type="AlphaFoldDB" id="A0A7W5DWR9"/>
<evidence type="ECO:0000256" key="1">
    <source>
        <dbReference type="SAM" id="MobiDB-lite"/>
    </source>
</evidence>
<dbReference type="SUPFAM" id="SSF56935">
    <property type="entry name" value="Porins"/>
    <property type="match status" value="1"/>
</dbReference>
<keyword evidence="3" id="KW-1185">Reference proteome</keyword>
<dbReference type="Pfam" id="PF07396">
    <property type="entry name" value="Porin_O_P"/>
    <property type="match status" value="1"/>
</dbReference>
<comment type="caution">
    <text evidence="2">The sequence shown here is derived from an EMBL/GenBank/DDBJ whole genome shotgun (WGS) entry which is preliminary data.</text>
</comment>
<feature type="compositionally biased region" description="Acidic residues" evidence="1">
    <location>
        <begin position="34"/>
        <end position="47"/>
    </location>
</feature>
<dbReference type="InterPro" id="IPR010870">
    <property type="entry name" value="Porin_O/P"/>
</dbReference>
<dbReference type="Gene3D" id="2.40.160.10">
    <property type="entry name" value="Porin"/>
    <property type="match status" value="1"/>
</dbReference>
<reference evidence="2 3" key="1">
    <citation type="submission" date="2020-08" db="EMBL/GenBank/DDBJ databases">
        <title>Genomic Encyclopedia of Type Strains, Phase III (KMG-III): the genomes of soil and plant-associated and newly described type strains.</title>
        <authorList>
            <person name="Whitman W."/>
        </authorList>
    </citation>
    <scope>NUCLEOTIDE SEQUENCE [LARGE SCALE GENOMIC DNA]</scope>
    <source>
        <strain evidence="2 3">CECT 8075</strain>
    </source>
</reference>
<feature type="region of interest" description="Disordered" evidence="1">
    <location>
        <begin position="24"/>
        <end position="47"/>
    </location>
</feature>
<dbReference type="Proteomes" id="UP000536179">
    <property type="component" value="Unassembled WGS sequence"/>
</dbReference>
<name>A0A7W5DWR9_9BACT</name>
<proteinExistence type="predicted"/>
<evidence type="ECO:0000313" key="2">
    <source>
        <dbReference type="EMBL" id="MBB3205587.1"/>
    </source>
</evidence>
<accession>A0A7W5DWR9</accession>
<protein>
    <submittedName>
        <fullName evidence="2">Phosphate-selective porin OprO/OprP</fullName>
    </submittedName>
</protein>
<dbReference type="InterPro" id="IPR023614">
    <property type="entry name" value="Porin_dom_sf"/>
</dbReference>
<organism evidence="2 3">
    <name type="scientific">Aporhodopirellula rubra</name>
    <dbReference type="NCBI Taxonomy" id="980271"/>
    <lineage>
        <taxon>Bacteria</taxon>
        <taxon>Pseudomonadati</taxon>
        <taxon>Planctomycetota</taxon>
        <taxon>Planctomycetia</taxon>
        <taxon>Pirellulales</taxon>
        <taxon>Pirellulaceae</taxon>
        <taxon>Aporhodopirellula</taxon>
    </lineage>
</organism>
<evidence type="ECO:0000313" key="3">
    <source>
        <dbReference type="Proteomes" id="UP000536179"/>
    </source>
</evidence>
<gene>
    <name evidence="2" type="ORF">FHS27_001391</name>
</gene>
<dbReference type="EMBL" id="JACHXU010000004">
    <property type="protein sequence ID" value="MBB3205587.1"/>
    <property type="molecule type" value="Genomic_DNA"/>
</dbReference>